<sequence length="43" mass="4850">MNFGTQQDAMSGHLYPSTEEQEQQMILRAQEESAQNAPRRSGP</sequence>
<dbReference type="Proteomes" id="UP000580250">
    <property type="component" value="Unassembled WGS sequence"/>
</dbReference>
<accession>A0A6V7WIL2</accession>
<evidence type="ECO:0000256" key="1">
    <source>
        <dbReference type="SAM" id="MobiDB-lite"/>
    </source>
</evidence>
<organism evidence="2 3">
    <name type="scientific">Meloidogyne enterolobii</name>
    <name type="common">Root-knot nematode worm</name>
    <name type="synonym">Meloidogyne mayaguensis</name>
    <dbReference type="NCBI Taxonomy" id="390850"/>
    <lineage>
        <taxon>Eukaryota</taxon>
        <taxon>Metazoa</taxon>
        <taxon>Ecdysozoa</taxon>
        <taxon>Nematoda</taxon>
        <taxon>Chromadorea</taxon>
        <taxon>Rhabditida</taxon>
        <taxon>Tylenchina</taxon>
        <taxon>Tylenchomorpha</taxon>
        <taxon>Tylenchoidea</taxon>
        <taxon>Meloidogynidae</taxon>
        <taxon>Meloidogyninae</taxon>
        <taxon>Meloidogyne</taxon>
    </lineage>
</organism>
<evidence type="ECO:0000313" key="3">
    <source>
        <dbReference type="Proteomes" id="UP000580250"/>
    </source>
</evidence>
<dbReference type="EMBL" id="CAJEWN010000605">
    <property type="protein sequence ID" value="CAD2186775.1"/>
    <property type="molecule type" value="Genomic_DNA"/>
</dbReference>
<dbReference type="AlphaFoldDB" id="A0A6V7WIL2"/>
<gene>
    <name evidence="2" type="ORF">MENT_LOCUS39301</name>
</gene>
<proteinExistence type="predicted"/>
<evidence type="ECO:0000313" key="2">
    <source>
        <dbReference type="EMBL" id="CAD2186775.1"/>
    </source>
</evidence>
<name>A0A6V7WIL2_MELEN</name>
<reference evidence="2 3" key="1">
    <citation type="submission" date="2020-08" db="EMBL/GenBank/DDBJ databases">
        <authorList>
            <person name="Koutsovoulos G."/>
            <person name="Danchin GJ E."/>
        </authorList>
    </citation>
    <scope>NUCLEOTIDE SEQUENCE [LARGE SCALE GENOMIC DNA]</scope>
</reference>
<feature type="region of interest" description="Disordered" evidence="1">
    <location>
        <begin position="1"/>
        <end position="43"/>
    </location>
</feature>
<protein>
    <submittedName>
        <fullName evidence="2">Uncharacterized protein</fullName>
    </submittedName>
</protein>
<feature type="compositionally biased region" description="Polar residues" evidence="1">
    <location>
        <begin position="32"/>
        <end position="43"/>
    </location>
</feature>
<comment type="caution">
    <text evidence="2">The sequence shown here is derived from an EMBL/GenBank/DDBJ whole genome shotgun (WGS) entry which is preliminary data.</text>
</comment>